<feature type="domain" description="IPT/TIG" evidence="4">
    <location>
        <begin position="2548"/>
        <end position="2638"/>
    </location>
</feature>
<evidence type="ECO:0000256" key="3">
    <source>
        <dbReference type="SAM" id="SignalP"/>
    </source>
</evidence>
<keyword evidence="1 3" id="KW-0732">Signal</keyword>
<feature type="domain" description="IPT/TIG" evidence="4">
    <location>
        <begin position="2919"/>
        <end position="3006"/>
    </location>
</feature>
<feature type="domain" description="IPT/TIG" evidence="4">
    <location>
        <begin position="1085"/>
        <end position="1174"/>
    </location>
</feature>
<dbReference type="GeneID" id="7450874"/>
<feature type="transmembrane region" description="Helical" evidence="2">
    <location>
        <begin position="4849"/>
        <end position="4868"/>
    </location>
</feature>
<feature type="domain" description="IPT/TIG" evidence="4">
    <location>
        <begin position="2071"/>
        <end position="2159"/>
    </location>
</feature>
<feature type="domain" description="IPT/TIG" evidence="4">
    <location>
        <begin position="2738"/>
        <end position="2826"/>
    </location>
</feature>
<feature type="transmembrane region" description="Helical" evidence="2">
    <location>
        <begin position="4490"/>
        <end position="4512"/>
    </location>
</feature>
<feature type="domain" description="IPT/TIG" evidence="4">
    <location>
        <begin position="300"/>
        <end position="384"/>
    </location>
</feature>
<dbReference type="Gene3D" id="2.60.40.10">
    <property type="entry name" value="Immunoglobulins"/>
    <property type="match status" value="34"/>
</dbReference>
<feature type="transmembrane region" description="Helical" evidence="2">
    <location>
        <begin position="4681"/>
        <end position="4700"/>
    </location>
</feature>
<feature type="transmembrane region" description="Helical" evidence="2">
    <location>
        <begin position="4807"/>
        <end position="4829"/>
    </location>
</feature>
<sequence>MQLLLPLLTFLLPLAKGFTIQSIHPKQGSTAGESTVVVKGEGFNHLLRYQCLFGVGKKQVKAENVTATGVECSTPFVSHPKQSSLWICVEDGDCVEGGIFAFIHPLNLFEEEEEENTITANNDVKLVINNPHLDHLEPSIIIVPGRNEIIVKGHNFADGNLTCFYDQRPAEGLYITPTQIMCRFPSKQMMAGMRKVRVANDGVFSEELPFAMLEIIGVPTIARLDPSFGLHGSKVSVVGKSFHSKMKCQVNARHTLPTHFVNSSMIECALPMSHYSDSVTIALVLNEVPVTEEHLYTFVNLGVTSISPSFGETPGGTPVTLQMNETVIPLVSHCKFGDAVVSASIVQSELVCVSPAMTTVGQHRIGVSINEEDFVTSPFTFEYHHPATFSGINPTSGTESGSSITIYGSNFVNNNKLSCYFDDNIQVAVRWISNEQLVCNAPRLMPGIYDLHLSLNGVDVITNSHSFLVRPQMTTVFATPSFGTTAGNTTIQVYGTNFRWEDNLSCRFGNTTVVSAMYVGTNMVKCPTPPWKTPEAVKLVVLSDGGDESVVDSDFVFYEPFQLTAIHPRNGFVRGGTGVTVSGEHFAQDLGSVQCGFGGTLVDATLYSDREITCNTPPTSISGEVEVTLVYGSDVFALPSQSFLYDEKIILRRLSKSVVSSVSEQIVTVYGSHFRHTKELVCSLNPYRVMLEASFVSTSEVSCKVPKNMKAGEYDLSLSNNGQDFVDSSLDIRVLDPFKVHYIQPQMGSPDTVSSISLIGRWFEDFEHMACLLAGRYVVASNFVNSTMIQCNLPFGMNSDTVTISLLIGGVKVSNEHLFTFVDLRVAFIIPPFGDTSGGTPVSLEVVDETSPLVSHCKFGDEIVPARIDQLALVCISPPATEAGPVRVGLSVDGKDFAMSRHTFDYYLPANFVSINPTSGPESGSFVKIHGENIVNSNRISCYFDDTQVPGRWLSAEQLVCETPRSKPGVYELSVSLNGVEKSLQSFMFTIDKEVDVIAVNPPIGVQSGTNVIVIGKSFIRSANLTCLFGDIETSQAFYISSNEIACQSPSLDDNIQSPIDASVRVSLNGQDYSSAAADFRISPTASVDSIIPNKGPVDGGTQVVVKGSNFFSNDFSAPLCRFGNVSVPALALTTRDLTCVSPSFSTNEEVLFTVSMNGGVNWVELGHVSFLYLPIIKTVFIEPSSGPFTGGTLVTVDGVDFDQSSTVACRFGDVVSTEVVFLSDQRVQCKSPSHPPGFVSFAVTSEDTEASSELSFEFYMPPQIMSAFPINGPRRGGTVVKVYGKHFRSNVKYECRFGDDAVPAEYTTMDSIECVSPRNPDNATGVITTVTVAERASNFTGGSLNFTYTPLPSLGYTLPQFVTDEGDSTSVFGEYFDATDAWCRFSFLPSLQLGSNVVHASVVSKERVDCRVPPHPLPGYQTEAFVEVSMNGYDWSDSRLSFMYLPKPSISSIQPTLGSVNGGTRVGIIGSNFIEGSDLWCNFDSAGSVPAIWESASSILCITPPITAPMNVSVSVHWKGSNSGIKEGDAHFFSYLRDLTLEEASPMRGFVNGGTIVTVVGTGFIDVPSLICHFGSVRVIARYMNSNTIECTSPPVRQPHHVELSVSLNGMDESPFFVRSTFTYDFELNIFGVVPSNVAVQVEDSSDNDIPRFVSVLGSSFVNTTDLSCRFGQHWVMNAVFVSDAKVLCQLPKTLEAGKVHVGVSLNGIDFSNKSASVTLVPPAIVYSMTPARVQEGHEVMIAVKGENFIPSSDLQCKFGRYSHSWTPALWRNETLVECKTPSFNLTADAYELVGVSNNGGYDISALVALEVTARARFLSMYPDVGYVDGGTQVSILLSNFRESANLSCRFGEVSTPATSIRSIIACQSPPRSRGDVVVLLLHNGMQIASGTFEYIEPPRISALEPISGWLEGGSVVTIQGTGFVGVTHCRFGDRIVQATVESDHGMSCVSPPSDVATGVLVQVTHNEQNYAPSRIMFDYQATPKVFSLMPSYGAGFGGKPIYVSGDNFIATPMLQCRFGKYTVEAILISTSMISCISPPLIPGETSFGVSLNGIDFVGDATIKYRAIALPQISTMHPRVGRLSGNETVIVNTTELPMTERIACHFGHRIVSATYLSPNSLACVTPFAEVSGGVNVSVSVDGERYGSNDDSSMEFTYVTVPEITSVSPNFGWTIGGAQVSLSVEHLEPFLSSKFSCSFGGLGLFTAATQVLNDRVVCTAPEFNESQMNYHAPITLSIDNGISYTRMESPVYSYLPPALITKIDPPVGTVNGGTPVRVLGIDLRNMFGLQCYFGNATTDAEFVGGGEIQCVSPEYDGGAKQRNIRIGLQNGIMLSEESHAVFEYLPHPIIKGMHPRFGSVNGGASVTIQLVKAWPEAIKYLACRFGNSTLVSPVSTNDNGDITCLSPPVHEVIGHRGRREQDVTVSLYAVHGQSHLVSSETPFVYANHIEIQSLTPSSGSFIGGTNISVVAKGLHPSIPNEQLTCHFDNEAVVPATLVKNVDDGHYHLQCLSPPIESSSPTKSVLVTLGIDGLRDVATLGRRFTYFKAPSVSSLQPSFGFWEGGETILVRGNHFRNNLDLGCMFGDFESPKVGWVSSTEIFCTSPLPKNGVLSTSSVNVRVTNNGVDFTDAEITYSYIHRPHVSMVHPASVDWDESSILTITGTHLQLVTGCRFGEVKDVYPAFNLTSNNIKCKIPPASALTQSKVAIFLELGNGFVSTGLAVQYIRMPPKVISDVTEPQLTSVVPNYGSSSGGDWLRVQGSGFLSRNELQCRFGEYHVAQEVHFVSSSEIRCMTPRHIPSKSTLAVTNGGEVLEGRRGELEYTFVSDVSIISVSPSFGSMKGGTAVSLFGSFPVQSGLDIDIKCKFGTNGVVSGEVITQNQVKCASPPANLPDMVEVTLSIDGGDNFNRAGWYAYKMNIHIEELIPNYGYVSGGSPISVIGRHFPNSTGLQCMFGYYNVSATFISSETISCIHPPHQVGMDKRVSVKVFVEGDLVASSWKFFDYMDPPRITSFDPMFGDSTLGGSEVTVRGSGFRNVLQLMCSFGQHVSVRAKVIDATTMICPIPCHPPGVVDFFVADAYAQYSVESDAGSSQFHFIPESSINNVLPTWGSTGVSSVLSYITGTNFDTLGMTHDIDIVMSDSFGLTRHNGFDHIEHGMFVHPRDLLSPNGTILLPSLGHNVTLCEPGTFQPQSSNTECLICPVGFICPRFGMAKPQVCPAGSICSRLGLVTPSSQCIAGHYCPSGTKMSTQMTQYGKNIWVLEEETGVLTAATTDGDWNYIDRNSPATGTRRILHPPVDANVTALQPFPCALGYYCRPGVSTNYEYRMGDFTTPQLCHEGHFCPRGSQSPEGSGPCPTGYFCESVDTAEPCPSGSYCPGTGNTNPLPCFPGSYSPVTGLSNCILCETGNQCPGWGRVSPEPCRAGFVCDEVGLAVPERPCPGGYYCEEGTSVEDPNSLVGKGPLPCEPGLFCLFGVAHQKASLMAGLPSVDLALPQPCAEGYYCASNSSTPMGSGRCFPGHYCPPNAPFPTQVPPGSFAGDDGGAIVPSLCLPGTFSPRPGSVSCSPCPAGFACLGYGTFVPRICDPGTYRSTADSIPCKLCPQRTYSSHSGLMDISQCLPCPEGRVCGTQGMPDLQLSDVCPDGHVCGYVTDRFAQYDHKCPGGVYCGNETTTSKQYSNHCLSGTYCERGTTHALRAKNKCSKSHFCAVGTSKPEPFTTRCPKQTTSVIGAKDMESCVISKVAIYDKISFRPDNPFDAVSYYPVDNVTVNEEDNGGVEVMVVEKILPFNANSSNVMPWKNDTVEVFRPCPAYGFAAQNQAAITVIGRNFRNSTNLTCRFRICHGLKRESDKGVDLVMPGFCDAVAVNLSNAILAAGTFINETRVSCSVPAFDAGVDFTPLNSPDVDSSPTQLCLRDDGGALYLSQKCSDAEVRSGVCAFERSLPAYGLRRRVYSLFVSCSRGDVVNGACGNDSSKLNPCLTQQLIVDVSNNGKKFSGDGSIVPYTSALSDSSASNNARVIPPTFAIYDVVLEDGAPMTEKNTFQSSTDFDSEFCQRPSSHEEERRMVEDGWFLSPYMSRFHLSFDWRHLPTYLVYDKHYTLAVYVVPSRCKGSGTNYHDVENIPCLQPMELPIWFTNGAIDKNQMMNLTLTSLDDSMFRVEVQIINGLALPLADFFERTMSVVLDHPQRARTLGQELSDAVSAYEIGSITTKSKDFWSNPHPSALEAKKQNDLHFETFHGVSLDLSGQSYKYEHDSLLLPYLPYFSNCREFDSYIPLWSLVESPDRCGLPGVTRDHPTYWWRRQIPSLPHPDDVKAIGPFDFMSFYPVSDWCERKLYCNFEENLSEPDVTPRWFEADSGATLFSIIRDPIDYYDYTGRRASMVGSHDGGGQRFINSIDTLQTFIPAKVDRSPALNVEGGCTTACFPRRVTLDISYQQVDVHSKRIVQVKVLYDRFDKDASNDGYELQIKFYALDFQELVIKFAFSRELFLLLFAQIGVGTVLVALVYWIVVRLSTRLESPPKLRITGFLWLTFPPALGGFLLGLVPISIVTSVVYYLMKGYNHFTPETDPEGRNWLFLTSARLHFTDVNIDPDYLHSTRQGRTGMAFITMSVASICFTSKMLVPKRMPRGNKASILPEDRTSEKSMIWKRSNLVYSSILMSLFLVVIVEWSFWGSFGTYIWEEIIFLKVLSIFVGSVVDGQLGEALLSAPVMTAMGLVQGIVTMSANDFMDFLLSYIVGFGFLIIERMYIGPLQADFASWIFKICSATFKRVKATATAGVPIDEETTSMTPEKNNETLEPLLGSFASYSCDTLSLLYSPFIMVIIMLFRDEAEITKLYGIKEADMEYYVLFALAIIPFQIVADIFLHNALELLHGWKIYEYLEYCSVRFAQREVWWKGFESNTLDDCIQESLRSVDQMCFSSQYYMLNTIHVNAMIYFVLGVEMMTRANYNLFGDPAMFPIVAIVFLSVMVVKGALVWFGRILGVWRIRYEKRGWHDHVQLEGDPNVEQLGEIQGSGHDRYQMELRMSSETFRYKFLRYNRSWIINQLPDMLTPRVTQRSRPYMINQLSRVLGAINQDITSDSDSDGGPDFEVGLVNASSRTMLRKWLKQAERLLRLKKIIQPLIQQAKGSECDVCLSRNQLSVETFFSVEELDERFITEYGDSVTDDLDQVLWKKFFKRNQRYQTICLPCAKERNTKRQEDVINDDRSEDEGHDRDILMYTLNPISESIMATWYEKARANIR</sequence>
<evidence type="ECO:0000313" key="6">
    <source>
        <dbReference type="Proteomes" id="UP000001449"/>
    </source>
</evidence>
<organism evidence="5 6">
    <name type="scientific">Thalassiosira pseudonana</name>
    <name type="common">Marine diatom</name>
    <name type="synonym">Cyclotella nana</name>
    <dbReference type="NCBI Taxonomy" id="35128"/>
    <lineage>
        <taxon>Eukaryota</taxon>
        <taxon>Sar</taxon>
        <taxon>Stramenopiles</taxon>
        <taxon>Ochrophyta</taxon>
        <taxon>Bacillariophyta</taxon>
        <taxon>Coscinodiscophyceae</taxon>
        <taxon>Thalassiosirophycidae</taxon>
        <taxon>Thalassiosirales</taxon>
        <taxon>Thalassiosiraceae</taxon>
        <taxon>Thalassiosira</taxon>
    </lineage>
</organism>
<feature type="domain" description="IPT/TIG" evidence="4">
    <location>
        <begin position="909"/>
        <end position="992"/>
    </location>
</feature>
<feature type="chain" id="PRO_5002869283" description="IPT/TIG domain-containing protein" evidence="3">
    <location>
        <begin position="18"/>
        <end position="5245"/>
    </location>
</feature>
<dbReference type="SMART" id="SM01411">
    <property type="entry name" value="Ephrin_rec_like"/>
    <property type="match status" value="6"/>
</dbReference>
<dbReference type="Pfam" id="PF01833">
    <property type="entry name" value="TIG"/>
    <property type="match status" value="24"/>
</dbReference>
<feature type="domain" description="IPT/TIG" evidence="4">
    <location>
        <begin position="1448"/>
        <end position="1537"/>
    </location>
</feature>
<dbReference type="InParanoid" id="B8CCA9"/>
<feature type="transmembrane region" description="Helical" evidence="2">
    <location>
        <begin position="4734"/>
        <end position="4752"/>
    </location>
</feature>
<dbReference type="CDD" id="cd00102">
    <property type="entry name" value="IPT"/>
    <property type="match status" value="20"/>
</dbReference>
<dbReference type="HOGENOM" id="CLU_000136_0_0_1"/>
<dbReference type="Proteomes" id="UP000001449">
    <property type="component" value="Chromosome 14"/>
</dbReference>
<feature type="domain" description="IPT/TIG" evidence="4">
    <location>
        <begin position="994"/>
        <end position="1083"/>
    </location>
</feature>
<dbReference type="InterPro" id="IPR013783">
    <property type="entry name" value="Ig-like_fold"/>
</dbReference>
<feature type="transmembrane region" description="Helical" evidence="2">
    <location>
        <begin position="4533"/>
        <end position="4560"/>
    </location>
</feature>
<dbReference type="InterPro" id="IPR002909">
    <property type="entry name" value="IPT_dom"/>
</dbReference>
<feature type="domain" description="IPT/TIG" evidence="4">
    <location>
        <begin position="386"/>
        <end position="469"/>
    </location>
</feature>
<keyword evidence="2" id="KW-0472">Membrane</keyword>
<evidence type="ECO:0000256" key="1">
    <source>
        <dbReference type="ARBA" id="ARBA00022729"/>
    </source>
</evidence>
<feature type="domain" description="IPT/TIG" evidence="4">
    <location>
        <begin position="2640"/>
        <end position="2726"/>
    </location>
</feature>
<dbReference type="eggNOG" id="KOG3610">
    <property type="taxonomic scope" value="Eukaryota"/>
</dbReference>
<proteinExistence type="predicted"/>
<feature type="transmembrane region" description="Helical" evidence="2">
    <location>
        <begin position="4655"/>
        <end position="4675"/>
    </location>
</feature>
<dbReference type="SMART" id="SM00429">
    <property type="entry name" value="IPT"/>
    <property type="match status" value="29"/>
</dbReference>
<keyword evidence="6" id="KW-1185">Reference proteome</keyword>
<dbReference type="PANTHER" id="PTHR46769:SF2">
    <property type="entry name" value="FIBROCYSTIN-L ISOFORM 2 PRECURSOR-RELATED"/>
    <property type="match status" value="1"/>
</dbReference>
<feature type="signal peptide" evidence="3">
    <location>
        <begin position="1"/>
        <end position="17"/>
    </location>
</feature>
<dbReference type="CDD" id="cd00603">
    <property type="entry name" value="IPT_PCSR"/>
    <property type="match status" value="3"/>
</dbReference>
<feature type="domain" description="IPT/TIG" evidence="4">
    <location>
        <begin position="1816"/>
        <end position="1897"/>
    </location>
</feature>
<gene>
    <name evidence="5" type="ORF">THAPSDRAFT_9790</name>
</gene>
<dbReference type="InterPro" id="IPR052387">
    <property type="entry name" value="Fibrocystin"/>
</dbReference>
<feature type="domain" description="IPT/TIG" evidence="4">
    <location>
        <begin position="130"/>
        <end position="213"/>
    </location>
</feature>
<feature type="transmembrane region" description="Helical" evidence="2">
    <location>
        <begin position="4606"/>
        <end position="4625"/>
    </location>
</feature>
<feature type="transmembrane region" description="Helical" evidence="2">
    <location>
        <begin position="4707"/>
        <end position="4728"/>
    </location>
</feature>
<reference evidence="5 6" key="1">
    <citation type="journal article" date="2004" name="Science">
        <title>The genome of the diatom Thalassiosira pseudonana: ecology, evolution, and metabolism.</title>
        <authorList>
            <person name="Armbrust E.V."/>
            <person name="Berges J.A."/>
            <person name="Bowler C."/>
            <person name="Green B.R."/>
            <person name="Martinez D."/>
            <person name="Putnam N.H."/>
            <person name="Zhou S."/>
            <person name="Allen A.E."/>
            <person name="Apt K.E."/>
            <person name="Bechner M."/>
            <person name="Brzezinski M.A."/>
            <person name="Chaal B.K."/>
            <person name="Chiovitti A."/>
            <person name="Davis A.K."/>
            <person name="Demarest M.S."/>
            <person name="Detter J.C."/>
            <person name="Glavina T."/>
            <person name="Goodstein D."/>
            <person name="Hadi M.Z."/>
            <person name="Hellsten U."/>
            <person name="Hildebrand M."/>
            <person name="Jenkins B.D."/>
            <person name="Jurka J."/>
            <person name="Kapitonov V.V."/>
            <person name="Kroger N."/>
            <person name="Lau W.W."/>
            <person name="Lane T.W."/>
            <person name="Larimer F.W."/>
            <person name="Lippmeier J.C."/>
            <person name="Lucas S."/>
            <person name="Medina M."/>
            <person name="Montsant A."/>
            <person name="Obornik M."/>
            <person name="Parker M.S."/>
            <person name="Palenik B."/>
            <person name="Pazour G.J."/>
            <person name="Richardson P.M."/>
            <person name="Rynearson T.A."/>
            <person name="Saito M.A."/>
            <person name="Schwartz D.C."/>
            <person name="Thamatrakoln K."/>
            <person name="Valentin K."/>
            <person name="Vardi A."/>
            <person name="Wilkerson F.P."/>
            <person name="Rokhsar D.S."/>
        </authorList>
    </citation>
    <scope>NUCLEOTIDE SEQUENCE [LARGE SCALE GENOMIC DNA]</scope>
    <source>
        <strain evidence="5 6">CCMP1335</strain>
    </source>
</reference>
<keyword evidence="2" id="KW-1133">Transmembrane helix</keyword>
<evidence type="ECO:0000259" key="4">
    <source>
        <dbReference type="SMART" id="SM00429"/>
    </source>
</evidence>
<feature type="domain" description="IPT/TIG" evidence="4">
    <location>
        <begin position="2448"/>
        <end position="2546"/>
    </location>
</feature>
<feature type="domain" description="IPT/TIG" evidence="4">
    <location>
        <begin position="2828"/>
        <end position="2917"/>
    </location>
</feature>
<feature type="domain" description="IPT/TIG" evidence="4">
    <location>
        <begin position="2257"/>
        <end position="2345"/>
    </location>
</feature>
<reference evidence="5 6" key="2">
    <citation type="journal article" date="2008" name="Nature">
        <title>The Phaeodactylum genome reveals the evolutionary history of diatom genomes.</title>
        <authorList>
            <person name="Bowler C."/>
            <person name="Allen A.E."/>
            <person name="Badger J.H."/>
            <person name="Grimwood J."/>
            <person name="Jabbari K."/>
            <person name="Kuo A."/>
            <person name="Maheswari U."/>
            <person name="Martens C."/>
            <person name="Maumus F."/>
            <person name="Otillar R.P."/>
            <person name="Rayko E."/>
            <person name="Salamov A."/>
            <person name="Vandepoele K."/>
            <person name="Beszteri B."/>
            <person name="Gruber A."/>
            <person name="Heijde M."/>
            <person name="Katinka M."/>
            <person name="Mock T."/>
            <person name="Valentin K."/>
            <person name="Verret F."/>
            <person name="Berges J.A."/>
            <person name="Brownlee C."/>
            <person name="Cadoret J.P."/>
            <person name="Chiovitti A."/>
            <person name="Choi C.J."/>
            <person name="Coesel S."/>
            <person name="De Martino A."/>
            <person name="Detter J.C."/>
            <person name="Durkin C."/>
            <person name="Falciatore A."/>
            <person name="Fournet J."/>
            <person name="Haruta M."/>
            <person name="Huysman M.J."/>
            <person name="Jenkins B.D."/>
            <person name="Jiroutova K."/>
            <person name="Jorgensen R.E."/>
            <person name="Joubert Y."/>
            <person name="Kaplan A."/>
            <person name="Kroger N."/>
            <person name="Kroth P.G."/>
            <person name="La Roche J."/>
            <person name="Lindquist E."/>
            <person name="Lommer M."/>
            <person name="Martin-Jezequel V."/>
            <person name="Lopez P.J."/>
            <person name="Lucas S."/>
            <person name="Mangogna M."/>
            <person name="McGinnis K."/>
            <person name="Medlin L.K."/>
            <person name="Montsant A."/>
            <person name="Oudot-Le Secq M.P."/>
            <person name="Napoli C."/>
            <person name="Obornik M."/>
            <person name="Parker M.S."/>
            <person name="Petit J.L."/>
            <person name="Porcel B.M."/>
            <person name="Poulsen N."/>
            <person name="Robison M."/>
            <person name="Rychlewski L."/>
            <person name="Rynearson T.A."/>
            <person name="Schmutz J."/>
            <person name="Shapiro H."/>
            <person name="Siaut M."/>
            <person name="Stanley M."/>
            <person name="Sussman M.R."/>
            <person name="Taylor A.R."/>
            <person name="Vardi A."/>
            <person name="von Dassow P."/>
            <person name="Vyverman W."/>
            <person name="Willis A."/>
            <person name="Wyrwicz L.S."/>
            <person name="Rokhsar D.S."/>
            <person name="Weissenbach J."/>
            <person name="Armbrust E.V."/>
            <person name="Green B.R."/>
            <person name="Van de Peer Y."/>
            <person name="Grigoriev I.V."/>
        </authorList>
    </citation>
    <scope>NUCLEOTIDE SEQUENCE [LARGE SCALE GENOMIC DNA]</scope>
    <source>
        <strain evidence="5 6">CCMP1335</strain>
    </source>
</reference>
<dbReference type="PANTHER" id="PTHR46769">
    <property type="entry name" value="POLYCYSTIC KIDNEY AND HEPATIC DISEASE 1 (AUTOSOMAL RECESSIVE)-LIKE 1"/>
    <property type="match status" value="1"/>
</dbReference>
<keyword evidence="2" id="KW-0812">Transmembrane</keyword>
<feature type="domain" description="IPT/TIG" evidence="4">
    <location>
        <begin position="1984"/>
        <end position="2067"/>
    </location>
</feature>
<protein>
    <recommendedName>
        <fullName evidence="4">IPT/TIG domain-containing protein</fullName>
    </recommendedName>
</protein>
<feature type="domain" description="IPT/TIG" evidence="4">
    <location>
        <begin position="218"/>
        <end position="299"/>
    </location>
</feature>
<feature type="domain" description="IPT/TIG" evidence="4">
    <location>
        <begin position="470"/>
        <end position="558"/>
    </location>
</feature>
<feature type="domain" description="IPT/TIG" evidence="4">
    <location>
        <begin position="2347"/>
        <end position="2446"/>
    </location>
</feature>
<evidence type="ECO:0000313" key="5">
    <source>
        <dbReference type="EMBL" id="EED88737.1"/>
    </source>
</evidence>
<evidence type="ECO:0000256" key="2">
    <source>
        <dbReference type="SAM" id="Phobius"/>
    </source>
</evidence>
<feature type="domain" description="IPT/TIG" evidence="4">
    <location>
        <begin position="823"/>
        <end position="907"/>
    </location>
</feature>
<feature type="domain" description="IPT/TIG" evidence="4">
    <location>
        <begin position="1262"/>
        <end position="1350"/>
    </location>
</feature>
<feature type="domain" description="IPT/TIG" evidence="4">
    <location>
        <begin position="1899"/>
        <end position="1982"/>
    </location>
</feature>
<feature type="domain" description="IPT/TIG" evidence="4">
    <location>
        <begin position="19"/>
        <end position="103"/>
    </location>
</feature>
<dbReference type="RefSeq" id="XP_002293728.1">
    <property type="nucleotide sequence ID" value="XM_002293692.1"/>
</dbReference>
<feature type="domain" description="IPT/TIG" evidence="4">
    <location>
        <begin position="1539"/>
        <end position="1626"/>
    </location>
</feature>
<feature type="transmembrane region" description="Helical" evidence="2">
    <location>
        <begin position="4926"/>
        <end position="4947"/>
    </location>
</feature>
<accession>B8CCA9</accession>
<feature type="domain" description="IPT/TIG" evidence="4">
    <location>
        <begin position="3008"/>
        <end position="3100"/>
    </location>
</feature>
<dbReference type="PaxDb" id="35128-Thaps9790"/>
<dbReference type="SUPFAM" id="SSF81296">
    <property type="entry name" value="E set domains"/>
    <property type="match status" value="29"/>
</dbReference>
<dbReference type="OMA" id="CANINQD"/>
<name>B8CCA9_THAPS</name>
<dbReference type="EMBL" id="CM000649">
    <property type="protein sequence ID" value="EED88737.1"/>
    <property type="molecule type" value="Genomic_DNA"/>
</dbReference>
<dbReference type="Gene3D" id="2.10.50.10">
    <property type="entry name" value="Tumor Necrosis Factor Receptor, subunit A, domain 2"/>
    <property type="match status" value="3"/>
</dbReference>
<dbReference type="InterPro" id="IPR014756">
    <property type="entry name" value="Ig_E-set"/>
</dbReference>
<dbReference type="KEGG" id="tps:THAPSDRAFT_9790"/>
<feature type="transmembrane region" description="Helical" evidence="2">
    <location>
        <begin position="4959"/>
        <end position="4981"/>
    </location>
</feature>
<feature type="domain" description="IPT/TIG" evidence="4">
    <location>
        <begin position="2161"/>
        <end position="2255"/>
    </location>
</feature>
<feature type="domain" description="IPT/TIG" evidence="4">
    <location>
        <begin position="1182"/>
        <end position="1260"/>
    </location>
</feature>
<feature type="domain" description="IPT/TIG" evidence="4">
    <location>
        <begin position="560"/>
        <end position="646"/>
    </location>
</feature>